<reference evidence="2" key="1">
    <citation type="submission" date="2020-07" db="EMBL/GenBank/DDBJ databases">
        <title>Ethylene signaling mediates host invasion by parasitic plants.</title>
        <authorList>
            <person name="Yoshida S."/>
        </authorList>
    </citation>
    <scope>NUCLEOTIDE SEQUENCE</scope>
    <source>
        <strain evidence="2">Okayama</strain>
    </source>
</reference>
<evidence type="ECO:0000259" key="1">
    <source>
        <dbReference type="Pfam" id="PF20811"/>
    </source>
</evidence>
<sequence>MEEFLSYLRPLNKCSASSKAEAILTSIVQGRVRWSLDLIHVICDLRDARYLSNCLSGSALRGFDFFFWLEHYNENANMDIHGYGVTVKTSLCILESQQTGAVCLSQELIAALLACSLFCLFLVENRPVKNLPTINFDQL</sequence>
<proteinExistence type="predicted"/>
<evidence type="ECO:0000313" key="3">
    <source>
        <dbReference type="Proteomes" id="UP000653305"/>
    </source>
</evidence>
<dbReference type="AlphaFoldDB" id="A0A830B358"/>
<dbReference type="EMBL" id="BMAC01000028">
    <property type="protein sequence ID" value="GFP81226.1"/>
    <property type="molecule type" value="Genomic_DNA"/>
</dbReference>
<protein>
    <submittedName>
        <fullName evidence="2">Poly(ADP-ribose) glycohydrolase 1</fullName>
    </submittedName>
</protein>
<feature type="domain" description="PARG helical" evidence="1">
    <location>
        <begin position="87"/>
        <end position="139"/>
    </location>
</feature>
<name>A0A830B358_9LAMI</name>
<dbReference type="Pfam" id="PF20811">
    <property type="entry name" value="PARG_cat_N"/>
    <property type="match status" value="1"/>
</dbReference>
<keyword evidence="2" id="KW-0378">Hydrolase</keyword>
<accession>A0A830B358</accession>
<comment type="caution">
    <text evidence="2">The sequence shown here is derived from an EMBL/GenBank/DDBJ whole genome shotgun (WGS) entry which is preliminary data.</text>
</comment>
<evidence type="ECO:0000313" key="2">
    <source>
        <dbReference type="EMBL" id="GFP81226.1"/>
    </source>
</evidence>
<dbReference type="GO" id="GO:0016787">
    <property type="term" value="F:hydrolase activity"/>
    <property type="evidence" value="ECO:0007669"/>
    <property type="project" value="UniProtKB-KW"/>
</dbReference>
<keyword evidence="3" id="KW-1185">Reference proteome</keyword>
<dbReference type="InterPro" id="IPR048362">
    <property type="entry name" value="PARG_helical"/>
</dbReference>
<dbReference type="Proteomes" id="UP000653305">
    <property type="component" value="Unassembled WGS sequence"/>
</dbReference>
<gene>
    <name evidence="2" type="ORF">PHJA_000265900</name>
</gene>
<organism evidence="2 3">
    <name type="scientific">Phtheirospermum japonicum</name>
    <dbReference type="NCBI Taxonomy" id="374723"/>
    <lineage>
        <taxon>Eukaryota</taxon>
        <taxon>Viridiplantae</taxon>
        <taxon>Streptophyta</taxon>
        <taxon>Embryophyta</taxon>
        <taxon>Tracheophyta</taxon>
        <taxon>Spermatophyta</taxon>
        <taxon>Magnoliopsida</taxon>
        <taxon>eudicotyledons</taxon>
        <taxon>Gunneridae</taxon>
        <taxon>Pentapetalae</taxon>
        <taxon>asterids</taxon>
        <taxon>lamiids</taxon>
        <taxon>Lamiales</taxon>
        <taxon>Orobanchaceae</taxon>
        <taxon>Orobanchaceae incertae sedis</taxon>
        <taxon>Phtheirospermum</taxon>
    </lineage>
</organism>